<accession>A0A4U1BNF0</accession>
<comment type="caution">
    <text evidence="2">The sequence shown here is derived from an EMBL/GenBank/DDBJ whole genome shotgun (WGS) entry which is preliminary data.</text>
</comment>
<dbReference type="CDD" id="cd00093">
    <property type="entry name" value="HTH_XRE"/>
    <property type="match status" value="1"/>
</dbReference>
<dbReference type="SUPFAM" id="SSF47413">
    <property type="entry name" value="lambda repressor-like DNA-binding domains"/>
    <property type="match status" value="1"/>
</dbReference>
<dbReference type="AlphaFoldDB" id="A0A4U1BNF0"/>
<protein>
    <submittedName>
        <fullName evidence="2">Helix-turn-helix transcriptional regulator</fullName>
    </submittedName>
</protein>
<dbReference type="RefSeq" id="WP_136864159.1">
    <property type="nucleotide sequence ID" value="NZ_SWCJ01000012.1"/>
</dbReference>
<dbReference type="PROSITE" id="PS50943">
    <property type="entry name" value="HTH_CROC1"/>
    <property type="match status" value="1"/>
</dbReference>
<dbReference type="Pfam" id="PF01381">
    <property type="entry name" value="HTH_3"/>
    <property type="match status" value="1"/>
</dbReference>
<dbReference type="GO" id="GO:0003677">
    <property type="term" value="F:DNA binding"/>
    <property type="evidence" value="ECO:0007669"/>
    <property type="project" value="InterPro"/>
</dbReference>
<dbReference type="SMART" id="SM00530">
    <property type="entry name" value="HTH_XRE"/>
    <property type="match status" value="1"/>
</dbReference>
<proteinExistence type="predicted"/>
<reference evidence="2 3" key="1">
    <citation type="submission" date="2019-04" db="EMBL/GenBank/DDBJ databases">
        <authorList>
            <person name="Hwang J.C."/>
        </authorList>
    </citation>
    <scope>NUCLEOTIDE SEQUENCE [LARGE SCALE GENOMIC DNA]</scope>
    <source>
        <strain evidence="2 3">IMCC35002</strain>
    </source>
</reference>
<dbReference type="OrthoDB" id="3196789at2"/>
<evidence type="ECO:0000313" key="3">
    <source>
        <dbReference type="Proteomes" id="UP000305675"/>
    </source>
</evidence>
<organism evidence="2 3">
    <name type="scientific">Ferrimonas aestuarii</name>
    <dbReference type="NCBI Taxonomy" id="2569539"/>
    <lineage>
        <taxon>Bacteria</taxon>
        <taxon>Pseudomonadati</taxon>
        <taxon>Pseudomonadota</taxon>
        <taxon>Gammaproteobacteria</taxon>
        <taxon>Alteromonadales</taxon>
        <taxon>Ferrimonadaceae</taxon>
        <taxon>Ferrimonas</taxon>
    </lineage>
</organism>
<dbReference type="Gene3D" id="1.10.260.40">
    <property type="entry name" value="lambda repressor-like DNA-binding domains"/>
    <property type="match status" value="1"/>
</dbReference>
<evidence type="ECO:0000259" key="1">
    <source>
        <dbReference type="PROSITE" id="PS50943"/>
    </source>
</evidence>
<dbReference type="InterPro" id="IPR001387">
    <property type="entry name" value="Cro/C1-type_HTH"/>
</dbReference>
<dbReference type="InterPro" id="IPR010982">
    <property type="entry name" value="Lambda_DNA-bd_dom_sf"/>
</dbReference>
<feature type="domain" description="HTH cro/C1-type" evidence="1">
    <location>
        <begin position="6"/>
        <end position="61"/>
    </location>
</feature>
<dbReference type="Proteomes" id="UP000305675">
    <property type="component" value="Unassembled WGS sequence"/>
</dbReference>
<evidence type="ECO:0000313" key="2">
    <source>
        <dbReference type="EMBL" id="TKB53292.1"/>
    </source>
</evidence>
<sequence length="77" mass="8716">MDAQILKVAREKRGVTQEDLAELAGCSDRQVRRWESGDSEITYNRLRSLCIYTLGLEWLELLREVEGDNSKANSASA</sequence>
<name>A0A4U1BNF0_9GAMM</name>
<keyword evidence="3" id="KW-1185">Reference proteome</keyword>
<gene>
    <name evidence="2" type="ORF">FCL42_14565</name>
</gene>
<dbReference type="EMBL" id="SWCJ01000012">
    <property type="protein sequence ID" value="TKB53292.1"/>
    <property type="molecule type" value="Genomic_DNA"/>
</dbReference>